<dbReference type="OrthoDB" id="6596404at2759"/>
<keyword evidence="2" id="KW-1185">Reference proteome</keyword>
<dbReference type="Proteomes" id="UP001152759">
    <property type="component" value="Chromosome 6"/>
</dbReference>
<evidence type="ECO:0000313" key="1">
    <source>
        <dbReference type="EMBL" id="CAH0391962.1"/>
    </source>
</evidence>
<dbReference type="AlphaFoldDB" id="A0A9P0AHY2"/>
<dbReference type="InterPro" id="IPR044926">
    <property type="entry name" value="RGS_subdomain_2"/>
</dbReference>
<proteinExistence type="predicted"/>
<organism evidence="1 2">
    <name type="scientific">Bemisia tabaci</name>
    <name type="common">Sweetpotato whitefly</name>
    <name type="synonym">Aleurodes tabaci</name>
    <dbReference type="NCBI Taxonomy" id="7038"/>
    <lineage>
        <taxon>Eukaryota</taxon>
        <taxon>Metazoa</taxon>
        <taxon>Ecdysozoa</taxon>
        <taxon>Arthropoda</taxon>
        <taxon>Hexapoda</taxon>
        <taxon>Insecta</taxon>
        <taxon>Pterygota</taxon>
        <taxon>Neoptera</taxon>
        <taxon>Paraneoptera</taxon>
        <taxon>Hemiptera</taxon>
        <taxon>Sternorrhyncha</taxon>
        <taxon>Aleyrodoidea</taxon>
        <taxon>Aleyrodidae</taxon>
        <taxon>Aleyrodinae</taxon>
        <taxon>Bemisia</taxon>
    </lineage>
</organism>
<sequence length="158" mass="18558">MSCVPCCPNEDFIPQEELDRWTDDIHHVLNNREGTRRFHEFLVTRGLDESELTLEFWERCSRSLDQLSASGSPPDTRHSVEVMRFHKEVKDLLSFAEENVNFDLAQMKIFYEAVKSANVDKLKTVVAEAMESAVNLLDDDYQLFRRHLLRERNLLKSR</sequence>
<reference evidence="1" key="1">
    <citation type="submission" date="2021-12" db="EMBL/GenBank/DDBJ databases">
        <authorList>
            <person name="King R."/>
        </authorList>
    </citation>
    <scope>NUCLEOTIDE SEQUENCE</scope>
</reference>
<dbReference type="EMBL" id="OU963867">
    <property type="protein sequence ID" value="CAH0391962.1"/>
    <property type="molecule type" value="Genomic_DNA"/>
</dbReference>
<accession>A0A9P0AHY2</accession>
<dbReference type="Gene3D" id="1.10.167.10">
    <property type="entry name" value="Regulator of G-protein Signalling 4, domain 2"/>
    <property type="match status" value="1"/>
</dbReference>
<evidence type="ECO:0000313" key="2">
    <source>
        <dbReference type="Proteomes" id="UP001152759"/>
    </source>
</evidence>
<name>A0A9P0AHY2_BEMTA</name>
<dbReference type="InterPro" id="IPR036305">
    <property type="entry name" value="RGS_sf"/>
</dbReference>
<protein>
    <recommendedName>
        <fullName evidence="3">RGS domain-containing protein</fullName>
    </recommendedName>
</protein>
<dbReference type="KEGG" id="btab:109034461"/>
<gene>
    <name evidence="1" type="ORF">BEMITA_LOCUS10529</name>
</gene>
<evidence type="ECO:0008006" key="3">
    <source>
        <dbReference type="Google" id="ProtNLM"/>
    </source>
</evidence>
<dbReference type="SUPFAM" id="SSF48097">
    <property type="entry name" value="Regulator of G-protein signaling, RGS"/>
    <property type="match status" value="1"/>
</dbReference>